<geneLocation type="plasmid" evidence="1 2">
    <name>pHsi55</name>
</geneLocation>
<gene>
    <name evidence="1" type="ORF">KDQ40_21095</name>
</gene>
<dbReference type="RefSeq" id="WP_082229943.1">
    <property type="nucleotide sequence ID" value="NZ_AOLR01000042.1"/>
</dbReference>
<dbReference type="Proteomes" id="UP000682967">
    <property type="component" value="Plasmid pHsi55"/>
</dbReference>
<dbReference type="EMBL" id="CP073370">
    <property type="protein sequence ID" value="QUJ74705.1"/>
    <property type="molecule type" value="Genomic_DNA"/>
</dbReference>
<evidence type="ECO:0000313" key="2">
    <source>
        <dbReference type="Proteomes" id="UP000682967"/>
    </source>
</evidence>
<protein>
    <recommendedName>
        <fullName evidence="3">Halobacterial output domain-containing protein</fullName>
    </recommendedName>
</protein>
<dbReference type="OrthoDB" id="275320at2157"/>
<evidence type="ECO:0000313" key="1">
    <source>
        <dbReference type="EMBL" id="QUJ74705.1"/>
    </source>
</evidence>
<organism evidence="1 2">
    <name type="scientific">Haloarcula marismortui ATCC 33800</name>
    <dbReference type="NCBI Taxonomy" id="662476"/>
    <lineage>
        <taxon>Archaea</taxon>
        <taxon>Methanobacteriati</taxon>
        <taxon>Methanobacteriota</taxon>
        <taxon>Stenosarchaea group</taxon>
        <taxon>Halobacteria</taxon>
        <taxon>Halobacteriales</taxon>
        <taxon>Haloarculaceae</taxon>
        <taxon>Haloarcula</taxon>
    </lineage>
</organism>
<dbReference type="GeneID" id="64825509"/>
<proteinExistence type="predicted"/>
<sequence length="97" mass="10769">MSGTAATPSSPQDWETLAVHDWESDTELIVELAGVLDKLSSDDVPVLDEYVDAESLCNGLQAVEGRQFTEVRFSVDTHEVRIRQNGVIEAQRQLHSE</sequence>
<name>A0A8T8KNR7_9EURY</name>
<evidence type="ECO:0008006" key="3">
    <source>
        <dbReference type="Google" id="ProtNLM"/>
    </source>
</evidence>
<keyword evidence="1" id="KW-0614">Plasmid</keyword>
<reference evidence="1" key="1">
    <citation type="submission" date="2021-04" db="EMBL/GenBank/DDBJ databases">
        <title>Complete Genome sequence and Methylome Analysis of the Haloarchaeon Haloarcula sinaiiensis.</title>
        <authorList>
            <person name="Fomenkov A."/>
            <person name="DasSarma P."/>
            <person name="DasSarma S."/>
            <person name="Roberts R.J."/>
        </authorList>
    </citation>
    <scope>NUCLEOTIDE SEQUENCE</scope>
    <source>
        <strain evidence="1">ATCC 33800</strain>
        <plasmid evidence="1">pHsi55</plasmid>
    </source>
</reference>
<dbReference type="KEGG" id="hsin:KDQ40_21095"/>
<accession>A0A8T8KNR7</accession>
<dbReference type="AlphaFoldDB" id="A0A8T8KNR7"/>